<dbReference type="GO" id="GO:0008757">
    <property type="term" value="F:S-adenosylmethionine-dependent methyltransferase activity"/>
    <property type="evidence" value="ECO:0007669"/>
    <property type="project" value="UniProtKB-ARBA"/>
</dbReference>
<accession>A0A9Q5HTE4</accession>
<reference evidence="1" key="1">
    <citation type="submission" date="2016-06" db="EMBL/GenBank/DDBJ databases">
        <title>Draft Genome sequence of the fungus Inonotus baumii.</title>
        <authorList>
            <person name="Zhu H."/>
            <person name="Lin W."/>
        </authorList>
    </citation>
    <scope>NUCLEOTIDE SEQUENCE</scope>
    <source>
        <strain evidence="1">821</strain>
    </source>
</reference>
<protein>
    <recommendedName>
        <fullName evidence="3">FAM86 N-terminal domain-containing protein</fullName>
    </recommendedName>
</protein>
<dbReference type="InterPro" id="IPR029063">
    <property type="entry name" value="SAM-dependent_MTases_sf"/>
</dbReference>
<dbReference type="PANTHER" id="PTHR14614:SF130">
    <property type="entry name" value="PROTEIN-LYSINE N-METHYLTRANSFERASE EEF2KMT"/>
    <property type="match status" value="1"/>
</dbReference>
<dbReference type="Pfam" id="PF10294">
    <property type="entry name" value="Methyltransf_16"/>
    <property type="match status" value="1"/>
</dbReference>
<dbReference type="Proteomes" id="UP000757232">
    <property type="component" value="Unassembled WGS sequence"/>
</dbReference>
<dbReference type="PANTHER" id="PTHR14614">
    <property type="entry name" value="HEPATOCELLULAR CARCINOMA-ASSOCIATED ANTIGEN"/>
    <property type="match status" value="1"/>
</dbReference>
<proteinExistence type="predicted"/>
<dbReference type="Gene3D" id="3.40.50.150">
    <property type="entry name" value="Vaccinia Virus protein VP39"/>
    <property type="match status" value="1"/>
</dbReference>
<keyword evidence="2" id="KW-1185">Reference proteome</keyword>
<organism evidence="1 2">
    <name type="scientific">Sanghuangporus baumii</name>
    <name type="common">Phellinus baumii</name>
    <dbReference type="NCBI Taxonomy" id="108892"/>
    <lineage>
        <taxon>Eukaryota</taxon>
        <taxon>Fungi</taxon>
        <taxon>Dikarya</taxon>
        <taxon>Basidiomycota</taxon>
        <taxon>Agaricomycotina</taxon>
        <taxon>Agaricomycetes</taxon>
        <taxon>Hymenochaetales</taxon>
        <taxon>Hymenochaetaceae</taxon>
        <taxon>Sanghuangporus</taxon>
    </lineage>
</organism>
<evidence type="ECO:0008006" key="3">
    <source>
        <dbReference type="Google" id="ProtNLM"/>
    </source>
</evidence>
<gene>
    <name evidence="1" type="ORF">A7U60_g7228</name>
</gene>
<dbReference type="EMBL" id="LNZH02000208">
    <property type="protein sequence ID" value="OCB85580.1"/>
    <property type="molecule type" value="Genomic_DNA"/>
</dbReference>
<dbReference type="OrthoDB" id="194386at2759"/>
<evidence type="ECO:0000313" key="1">
    <source>
        <dbReference type="EMBL" id="OCB85580.1"/>
    </source>
</evidence>
<comment type="caution">
    <text evidence="1">The sequence shown here is derived from an EMBL/GenBank/DDBJ whole genome shotgun (WGS) entry which is preliminary data.</text>
</comment>
<dbReference type="SUPFAM" id="SSF53335">
    <property type="entry name" value="S-adenosyl-L-methionine-dependent methyltransferases"/>
    <property type="match status" value="1"/>
</dbReference>
<evidence type="ECO:0000313" key="2">
    <source>
        <dbReference type="Proteomes" id="UP000757232"/>
    </source>
</evidence>
<dbReference type="InterPro" id="IPR019410">
    <property type="entry name" value="Methyltransf_16"/>
</dbReference>
<name>A0A9Q5HTE4_SANBA</name>
<dbReference type="AlphaFoldDB" id="A0A9Q5HTE4"/>
<sequence>MSEDELFFILRAFASLTPIKYLAWPSTTAIEEIQSFLIDHLISSDHFRLYPPSAYYQKSFWKWIISRIEEQDEEVQEEIYSRYLALLDHSPTKVISAAQAPPPSYVTYIWSDTQITAAGAKPELNVENCRKLRVYTVACVGPLGIDGFFAKGILKSSRILELGSGIGFLGIILAQLQLEGIDNSSHINSESRAQPCLCLTDLDEQVLRRCENNVKLPCNNAMAHPELRVTSLDWTDALDESRRNNLVSFFEEFKPDLILGADLVYDVSTISALVATLHLALTIGQTNSSGRRAIIAATRRNEDTLRKFTTGVKDAGLRIEELNSEQNGTSSCFLRNQPDAIGESITCVNLFVITNGTDMD</sequence>